<keyword evidence="1" id="KW-1133">Transmembrane helix</keyword>
<keyword evidence="1" id="KW-0812">Transmembrane</keyword>
<keyword evidence="3" id="KW-1185">Reference proteome</keyword>
<dbReference type="RefSeq" id="WP_012200154.1">
    <property type="nucleotide sequence ID" value="NC_010001.1"/>
</dbReference>
<dbReference type="KEGG" id="cpy:Cphy_2134"/>
<gene>
    <name evidence="2" type="ordered locus">Cphy_2134</name>
</gene>
<evidence type="ECO:0000256" key="1">
    <source>
        <dbReference type="SAM" id="Phobius"/>
    </source>
</evidence>
<organism evidence="2 3">
    <name type="scientific">Lachnoclostridium phytofermentans (strain ATCC 700394 / DSM 18823 / ISDg)</name>
    <name type="common">Clostridium phytofermentans</name>
    <dbReference type="NCBI Taxonomy" id="357809"/>
    <lineage>
        <taxon>Bacteria</taxon>
        <taxon>Bacillati</taxon>
        <taxon>Bacillota</taxon>
        <taxon>Clostridia</taxon>
        <taxon>Lachnospirales</taxon>
        <taxon>Lachnospiraceae</taxon>
    </lineage>
</organism>
<name>A9KJ88_LACP7</name>
<dbReference type="EMBL" id="CP000885">
    <property type="protein sequence ID" value="ABX42500.1"/>
    <property type="molecule type" value="Genomic_DNA"/>
</dbReference>
<dbReference type="eggNOG" id="ENOG502ZFME">
    <property type="taxonomic scope" value="Bacteria"/>
</dbReference>
<dbReference type="OrthoDB" id="2086572at2"/>
<dbReference type="HOGENOM" id="CLU_559856_0_0_9"/>
<accession>A9KJ88</accession>
<keyword evidence="1" id="KW-0472">Membrane</keyword>
<evidence type="ECO:0000313" key="3">
    <source>
        <dbReference type="Proteomes" id="UP000000370"/>
    </source>
</evidence>
<dbReference type="AlphaFoldDB" id="A9KJ88"/>
<feature type="transmembrane region" description="Helical" evidence="1">
    <location>
        <begin position="6"/>
        <end position="24"/>
    </location>
</feature>
<proteinExistence type="predicted"/>
<evidence type="ECO:0000313" key="2">
    <source>
        <dbReference type="EMBL" id="ABX42500.1"/>
    </source>
</evidence>
<dbReference type="Proteomes" id="UP000000370">
    <property type="component" value="Chromosome"/>
</dbReference>
<sequence length="487" mass="56702">MSFRTHITILFSLLIVLCFVYICYKSIDNKKSTTIKEAYNIAYKEVYKKNSQALLVSIGSTDSILSKEDNNAGKNGERNSWNLFFSVPNSSELWLVTIRDHKIKDFKKTIGPSYDRKDLIDKKEFTLDSKEALKIAKKEFELKPGEVWAIGYHFLISKENGDVLLQVVCRDDKDNFTKIFINAETKKITDAFHKIPIGGGIYSGNTDNVLVDKYNIVGIANIKKSNTLYAWGWKMINIIQYKSILLNKSNNDTVWNELSIQEDIKNILPIEDDDILIVCEQKIYKYNSIELSSILESKNRILNSFFYNDKLYFLTNSELNISSDKGESWKTILLPEVKDVINIPFDMNDDDNSLYVSIDNKIYCYNNVNWVEVIKTDNMINDFKYIKHSIIYTTNKSVNLYDLETKENREISKNVIVNKLIRHDQDIYAISYEGNLFEIKKTSDNNNWEISSLETNKNGLITDMLHIDQDTWYYSTVSKYEWLKLVR</sequence>
<protein>
    <submittedName>
        <fullName evidence="2">Uncharacterized protein</fullName>
    </submittedName>
</protein>
<reference evidence="3" key="1">
    <citation type="submission" date="2007-11" db="EMBL/GenBank/DDBJ databases">
        <title>Complete genome sequence of Clostridium phytofermentans ISDg.</title>
        <authorList>
            <person name="Leschine S.B."/>
            <person name="Warnick T.A."/>
            <person name="Blanchard J.L."/>
            <person name="Schnell D.J."/>
            <person name="Petit E.L."/>
            <person name="LaTouf W.G."/>
            <person name="Copeland A."/>
            <person name="Lucas S."/>
            <person name="Lapidus A."/>
            <person name="Barry K."/>
            <person name="Glavina del Rio T."/>
            <person name="Dalin E."/>
            <person name="Tice H."/>
            <person name="Pitluck S."/>
            <person name="Kiss H."/>
            <person name="Brettin T."/>
            <person name="Bruce D."/>
            <person name="Detter J.C."/>
            <person name="Han C."/>
            <person name="Kuske C."/>
            <person name="Schmutz J."/>
            <person name="Larimer F."/>
            <person name="Land M."/>
            <person name="Hauser L."/>
            <person name="Kyrpides N."/>
            <person name="Kim E.A."/>
            <person name="Richardson P."/>
        </authorList>
    </citation>
    <scope>NUCLEOTIDE SEQUENCE [LARGE SCALE GENOMIC DNA]</scope>
    <source>
        <strain evidence="3">ATCC 700394 / DSM 18823 / ISDg</strain>
    </source>
</reference>